<protein>
    <submittedName>
        <fullName evidence="1">Uncharacterized protein</fullName>
    </submittedName>
</protein>
<keyword evidence="2" id="KW-1185">Reference proteome</keyword>
<accession>A0AAV7N059</accession>
<comment type="caution">
    <text evidence="1">The sequence shown here is derived from an EMBL/GenBank/DDBJ whole genome shotgun (WGS) entry which is preliminary data.</text>
</comment>
<evidence type="ECO:0000313" key="2">
    <source>
        <dbReference type="Proteomes" id="UP001066276"/>
    </source>
</evidence>
<dbReference type="AlphaFoldDB" id="A0AAV7N059"/>
<dbReference type="Proteomes" id="UP001066276">
    <property type="component" value="Chromosome 9"/>
</dbReference>
<evidence type="ECO:0000313" key="1">
    <source>
        <dbReference type="EMBL" id="KAJ1108824.1"/>
    </source>
</evidence>
<name>A0AAV7N059_PLEWA</name>
<sequence length="105" mass="11903">MSRRSSPEIAETFASYYEKLYTTRTLMTDEDCDNLLKDVALVALKEEDKESLEGDLTVEEMMVWAWGVSEAHRSALKDGCRLRCRGQPFHKPRTRAGGPEAAYVS</sequence>
<organism evidence="1 2">
    <name type="scientific">Pleurodeles waltl</name>
    <name type="common">Iberian ribbed newt</name>
    <dbReference type="NCBI Taxonomy" id="8319"/>
    <lineage>
        <taxon>Eukaryota</taxon>
        <taxon>Metazoa</taxon>
        <taxon>Chordata</taxon>
        <taxon>Craniata</taxon>
        <taxon>Vertebrata</taxon>
        <taxon>Euteleostomi</taxon>
        <taxon>Amphibia</taxon>
        <taxon>Batrachia</taxon>
        <taxon>Caudata</taxon>
        <taxon>Salamandroidea</taxon>
        <taxon>Salamandridae</taxon>
        <taxon>Pleurodelinae</taxon>
        <taxon>Pleurodeles</taxon>
    </lineage>
</organism>
<proteinExistence type="predicted"/>
<dbReference type="EMBL" id="JANPWB010000013">
    <property type="protein sequence ID" value="KAJ1108824.1"/>
    <property type="molecule type" value="Genomic_DNA"/>
</dbReference>
<reference evidence="1" key="1">
    <citation type="journal article" date="2022" name="bioRxiv">
        <title>Sequencing and chromosome-scale assembly of the giantPleurodeles waltlgenome.</title>
        <authorList>
            <person name="Brown T."/>
            <person name="Elewa A."/>
            <person name="Iarovenko S."/>
            <person name="Subramanian E."/>
            <person name="Araus A.J."/>
            <person name="Petzold A."/>
            <person name="Susuki M."/>
            <person name="Suzuki K.-i.T."/>
            <person name="Hayashi T."/>
            <person name="Toyoda A."/>
            <person name="Oliveira C."/>
            <person name="Osipova E."/>
            <person name="Leigh N.D."/>
            <person name="Simon A."/>
            <person name="Yun M.H."/>
        </authorList>
    </citation>
    <scope>NUCLEOTIDE SEQUENCE</scope>
    <source>
        <strain evidence="1">20211129_DDA</strain>
        <tissue evidence="1">Liver</tissue>
    </source>
</reference>
<gene>
    <name evidence="1" type="ORF">NDU88_006194</name>
</gene>